<protein>
    <recommendedName>
        <fullName evidence="3">AAA domain-containing protein</fullName>
    </recommendedName>
</protein>
<dbReference type="EMBL" id="CAIJDP010000071">
    <property type="protein sequence ID" value="CAD0005470.1"/>
    <property type="molecule type" value="Genomic_DNA"/>
</dbReference>
<name>A0A6V6Z134_9FLAO</name>
<gene>
    <name evidence="1" type="ORF">FLAT13_02780</name>
</gene>
<evidence type="ECO:0000313" key="2">
    <source>
        <dbReference type="Proteomes" id="UP000530060"/>
    </source>
</evidence>
<evidence type="ECO:0000313" key="1">
    <source>
        <dbReference type="EMBL" id="CAD0005470.1"/>
    </source>
</evidence>
<comment type="caution">
    <text evidence="1">The sequence shown here is derived from an EMBL/GenBank/DDBJ whole genome shotgun (WGS) entry which is preliminary data.</text>
</comment>
<evidence type="ECO:0008006" key="3">
    <source>
        <dbReference type="Google" id="ProtNLM"/>
    </source>
</evidence>
<reference evidence="1 2" key="1">
    <citation type="submission" date="2020-06" db="EMBL/GenBank/DDBJ databases">
        <authorList>
            <person name="Criscuolo A."/>
        </authorList>
    </citation>
    <scope>NUCLEOTIDE SEQUENCE [LARGE SCALE GENOMIC DNA]</scope>
    <source>
        <strain evidence="2">CIP 111411</strain>
    </source>
</reference>
<accession>A0A6V6Z134</accession>
<sequence>MVYGKGDSATMFFDRDNKPNMLNVAVSRAKNNFIVFANTEILDKRSKAPSGILSNHLTYETKSNF</sequence>
<dbReference type="AlphaFoldDB" id="A0A6V6Z134"/>
<keyword evidence="2" id="KW-1185">Reference proteome</keyword>
<dbReference type="InterPro" id="IPR027417">
    <property type="entry name" value="P-loop_NTPase"/>
</dbReference>
<organism evidence="1 2">
    <name type="scientific">Flavobacterium salmonis</name>
    <dbReference type="NCBI Taxonomy" id="2654844"/>
    <lineage>
        <taxon>Bacteria</taxon>
        <taxon>Pseudomonadati</taxon>
        <taxon>Bacteroidota</taxon>
        <taxon>Flavobacteriia</taxon>
        <taxon>Flavobacteriales</taxon>
        <taxon>Flavobacteriaceae</taxon>
        <taxon>Flavobacterium</taxon>
    </lineage>
</organism>
<dbReference type="Proteomes" id="UP000530060">
    <property type="component" value="Unassembled WGS sequence"/>
</dbReference>
<dbReference type="Gene3D" id="3.40.50.300">
    <property type="entry name" value="P-loop containing nucleotide triphosphate hydrolases"/>
    <property type="match status" value="1"/>
</dbReference>
<proteinExistence type="predicted"/>